<evidence type="ECO:0000313" key="10">
    <source>
        <dbReference type="Proteomes" id="UP001165740"/>
    </source>
</evidence>
<dbReference type="PANTHER" id="PTHR46458:SF2">
    <property type="entry name" value="X GLOBIN"/>
    <property type="match status" value="1"/>
</dbReference>
<accession>A0A2C9JQU3</accession>
<dbReference type="InterPro" id="IPR000971">
    <property type="entry name" value="Globin"/>
</dbReference>
<dbReference type="RefSeq" id="XP_055878641.1">
    <property type="nucleotide sequence ID" value="XM_056022666.1"/>
</dbReference>
<dbReference type="SUPFAM" id="SSF46458">
    <property type="entry name" value="Globin-like"/>
    <property type="match status" value="1"/>
</dbReference>
<evidence type="ECO:0000313" key="8">
    <source>
        <dbReference type="EnsemblMetazoa" id="BGLB006511-PB"/>
    </source>
</evidence>
<dbReference type="GO" id="GO:0005344">
    <property type="term" value="F:oxygen carrier activity"/>
    <property type="evidence" value="ECO:0007669"/>
    <property type="project" value="UniProtKB-KW"/>
</dbReference>
<dbReference type="GO" id="GO:0019825">
    <property type="term" value="F:oxygen binding"/>
    <property type="evidence" value="ECO:0007669"/>
    <property type="project" value="InterPro"/>
</dbReference>
<keyword evidence="2 6" id="KW-0349">Heme</keyword>
<evidence type="ECO:0000256" key="3">
    <source>
        <dbReference type="ARBA" id="ARBA00022723"/>
    </source>
</evidence>
<reference evidence="11 12" key="2">
    <citation type="submission" date="2025-04" db="UniProtKB">
        <authorList>
            <consortium name="RefSeq"/>
        </authorList>
    </citation>
    <scope>IDENTIFICATION</scope>
</reference>
<dbReference type="RefSeq" id="XP_055878640.1">
    <property type="nucleotide sequence ID" value="XM_056022665.1"/>
</dbReference>
<proteinExistence type="inferred from homology"/>
<dbReference type="AlphaFoldDB" id="A0A2C9JQU3"/>
<keyword evidence="4" id="KW-0408">Iron</keyword>
<evidence type="ECO:0000259" key="7">
    <source>
        <dbReference type="PROSITE" id="PS01033"/>
    </source>
</evidence>
<keyword evidence="3" id="KW-0479">Metal-binding</keyword>
<protein>
    <recommendedName>
        <fullName evidence="1">Globin</fullName>
    </recommendedName>
    <alternativeName>
        <fullName evidence="5">Myoglobin</fullName>
    </alternativeName>
</protein>
<dbReference type="Proteomes" id="UP001165740">
    <property type="component" value="Chromosome 3"/>
</dbReference>
<organism evidence="8 9">
    <name type="scientific">Biomphalaria glabrata</name>
    <name type="common">Bloodfluke planorb</name>
    <name type="synonym">Freshwater snail</name>
    <dbReference type="NCBI Taxonomy" id="6526"/>
    <lineage>
        <taxon>Eukaryota</taxon>
        <taxon>Metazoa</taxon>
        <taxon>Spiralia</taxon>
        <taxon>Lophotrochozoa</taxon>
        <taxon>Mollusca</taxon>
        <taxon>Gastropoda</taxon>
        <taxon>Heterobranchia</taxon>
        <taxon>Euthyneura</taxon>
        <taxon>Panpulmonata</taxon>
        <taxon>Hygrophila</taxon>
        <taxon>Lymnaeoidea</taxon>
        <taxon>Planorbidae</taxon>
        <taxon>Biomphalaria</taxon>
    </lineage>
</organism>
<dbReference type="STRING" id="6526.A0A2C9JQU3"/>
<evidence type="ECO:0000256" key="1">
    <source>
        <dbReference type="ARBA" id="ARBA00013895"/>
    </source>
</evidence>
<dbReference type="InterPro" id="IPR012292">
    <property type="entry name" value="Globin/Proto"/>
</dbReference>
<keyword evidence="6" id="KW-0561">Oxygen transport</keyword>
<keyword evidence="6" id="KW-0813">Transport</keyword>
<dbReference type="GO" id="GO:0020037">
    <property type="term" value="F:heme binding"/>
    <property type="evidence" value="ECO:0007669"/>
    <property type="project" value="InterPro"/>
</dbReference>
<comment type="similarity">
    <text evidence="6">Belongs to the globin family.</text>
</comment>
<evidence type="ECO:0000313" key="11">
    <source>
        <dbReference type="RefSeq" id="XP_055878640.1"/>
    </source>
</evidence>
<dbReference type="Gene3D" id="1.10.490.10">
    <property type="entry name" value="Globins"/>
    <property type="match status" value="1"/>
</dbReference>
<dbReference type="OrthoDB" id="436496at2759"/>
<evidence type="ECO:0000256" key="6">
    <source>
        <dbReference type="RuleBase" id="RU000356"/>
    </source>
</evidence>
<name>A0A2C9JQU3_BIOGL</name>
<dbReference type="InterPro" id="IPR050532">
    <property type="entry name" value="Globin-like_OT"/>
</dbReference>
<evidence type="ECO:0000256" key="5">
    <source>
        <dbReference type="ARBA" id="ARBA00030087"/>
    </source>
</evidence>
<reference evidence="8" key="1">
    <citation type="submission" date="2020-05" db="UniProtKB">
        <authorList>
            <consortium name="EnsemblMetazoa"/>
        </authorList>
    </citation>
    <scope>IDENTIFICATION</scope>
    <source>
        <strain evidence="8">BB02</strain>
    </source>
</reference>
<dbReference type="GO" id="GO:0046872">
    <property type="term" value="F:metal ion binding"/>
    <property type="evidence" value="ECO:0007669"/>
    <property type="project" value="UniProtKB-KW"/>
</dbReference>
<evidence type="ECO:0000313" key="9">
    <source>
        <dbReference type="Proteomes" id="UP000076420"/>
    </source>
</evidence>
<gene>
    <name evidence="8" type="primary">106064099</name>
    <name evidence="11 12" type="synonym">LOC106064099</name>
</gene>
<dbReference type="PRINTS" id="PR00188">
    <property type="entry name" value="PLANTGLOBIN"/>
</dbReference>
<keyword evidence="10" id="KW-1185">Reference proteome</keyword>
<evidence type="ECO:0000256" key="4">
    <source>
        <dbReference type="ARBA" id="ARBA00023004"/>
    </source>
</evidence>
<evidence type="ECO:0000313" key="12">
    <source>
        <dbReference type="RefSeq" id="XP_055878641.1"/>
    </source>
</evidence>
<dbReference type="Pfam" id="PF00042">
    <property type="entry name" value="Globin"/>
    <property type="match status" value="1"/>
</dbReference>
<dbReference type="OMA" id="MRQGYQD"/>
<dbReference type="KEGG" id="bgt:106064099"/>
<dbReference type="InterPro" id="IPR009050">
    <property type="entry name" value="Globin-like_sf"/>
</dbReference>
<sequence>MGLSCSREITDRLGLTEKMKDQNTRMVYLCNQEGEEMSSGAMRGVPEVKPVLTAETREIILASWEIIKKDIERVGVVMFMGLLEDPDVKGTFMDFRDKTAEELRASTALRSHVLRVMGAVEKVVARMDSEDKVVTLLHDLGQRHVVYNARPEFLDLVGPQFNTAIQPALGDRWTPEVEQAWADLFRYITHLMKETMVM</sequence>
<dbReference type="PROSITE" id="PS01033">
    <property type="entry name" value="GLOBIN"/>
    <property type="match status" value="1"/>
</dbReference>
<dbReference type="VEuPathDB" id="VectorBase:BGLB006511"/>
<dbReference type="Proteomes" id="UP000076420">
    <property type="component" value="Unassembled WGS sequence"/>
</dbReference>
<dbReference type="PANTHER" id="PTHR46458">
    <property type="entry name" value="BLR2807 PROTEIN"/>
    <property type="match status" value="1"/>
</dbReference>
<evidence type="ECO:0000256" key="2">
    <source>
        <dbReference type="ARBA" id="ARBA00022617"/>
    </source>
</evidence>
<feature type="domain" description="Globin" evidence="7">
    <location>
        <begin position="51"/>
        <end position="197"/>
    </location>
</feature>
<dbReference type="EnsemblMetazoa" id="BGLB006511-RB">
    <property type="protein sequence ID" value="BGLB006511-PB"/>
    <property type="gene ID" value="BGLB006511"/>
</dbReference>
<dbReference type="VEuPathDB" id="VectorBase:BGLAX_031326"/>